<reference evidence="2" key="1">
    <citation type="submission" date="2016-10" db="EMBL/GenBank/DDBJ databases">
        <authorList>
            <person name="Varghese N."/>
        </authorList>
    </citation>
    <scope>NUCLEOTIDE SEQUENCE [LARGE SCALE GENOMIC DNA]</scope>
    <source>
        <strain evidence="2">92MFCol6.1</strain>
    </source>
</reference>
<dbReference type="EMBL" id="FWEU01000008">
    <property type="protein sequence ID" value="SLM26363.1"/>
    <property type="molecule type" value="Genomic_DNA"/>
</dbReference>
<organism evidence="1 2">
    <name type="scientific">Stenotrophomonas indicatrix</name>
    <dbReference type="NCBI Taxonomy" id="2045451"/>
    <lineage>
        <taxon>Bacteria</taxon>
        <taxon>Pseudomonadati</taxon>
        <taxon>Pseudomonadota</taxon>
        <taxon>Gammaproteobacteria</taxon>
        <taxon>Lysobacterales</taxon>
        <taxon>Lysobacteraceae</taxon>
        <taxon>Stenotrophomonas</taxon>
    </lineage>
</organism>
<sequence length="154" mass="17593">MTFWRMQLHPSDSTRAVAHTTRSLGLGYVGLDFADPPGDLTDVKQQDIDQSQRDYWDFAHCMEVGDIILVVAHHYPCALARVTGPYNYIRAPEAELGVWFRHFRKVEVLGYYADIVTHPAKWEKTTMTDTISILRDTDSASHQLISKWLAKLGE</sequence>
<name>A0A1W1H451_9GAMM</name>
<proteinExistence type="predicted"/>
<evidence type="ECO:0000313" key="1">
    <source>
        <dbReference type="EMBL" id="SLM26363.1"/>
    </source>
</evidence>
<gene>
    <name evidence="1" type="ORF">SAMN04488690_4130</name>
</gene>
<dbReference type="RefSeq" id="WP_080150767.1">
    <property type="nucleotide sequence ID" value="NZ_FWEU01000008.1"/>
</dbReference>
<dbReference type="Proteomes" id="UP000191133">
    <property type="component" value="Unassembled WGS sequence"/>
</dbReference>
<accession>A0A1W1H451</accession>
<evidence type="ECO:0000313" key="2">
    <source>
        <dbReference type="Proteomes" id="UP000191133"/>
    </source>
</evidence>
<dbReference type="AlphaFoldDB" id="A0A1W1H451"/>
<protein>
    <submittedName>
        <fullName evidence="1">Uncharacterized protein</fullName>
    </submittedName>
</protein>